<dbReference type="Gramene" id="Psat05G0499200-T1">
    <property type="protein sequence ID" value="KAI5409391.1"/>
    <property type="gene ID" value="KIW84_054992"/>
</dbReference>
<dbReference type="CDD" id="cd10017">
    <property type="entry name" value="B3_DNA"/>
    <property type="match status" value="1"/>
</dbReference>
<dbReference type="Proteomes" id="UP001058974">
    <property type="component" value="Chromosome 5"/>
</dbReference>
<dbReference type="GO" id="GO:0005634">
    <property type="term" value="C:nucleus"/>
    <property type="evidence" value="ECO:0007669"/>
    <property type="project" value="UniProtKB-SubCell"/>
</dbReference>
<evidence type="ECO:0000259" key="6">
    <source>
        <dbReference type="PROSITE" id="PS50863"/>
    </source>
</evidence>
<feature type="domain" description="TF-B3" evidence="6">
    <location>
        <begin position="47"/>
        <end position="145"/>
    </location>
</feature>
<evidence type="ECO:0000256" key="1">
    <source>
        <dbReference type="ARBA" id="ARBA00004123"/>
    </source>
</evidence>
<dbReference type="InterPro" id="IPR015300">
    <property type="entry name" value="DNA-bd_pseudobarrel_sf"/>
</dbReference>
<dbReference type="EMBL" id="JAMSHJ010000005">
    <property type="protein sequence ID" value="KAI5409391.1"/>
    <property type="molecule type" value="Genomic_DNA"/>
</dbReference>
<evidence type="ECO:0000256" key="3">
    <source>
        <dbReference type="ARBA" id="ARBA00023125"/>
    </source>
</evidence>
<keyword evidence="4" id="KW-0804">Transcription</keyword>
<dbReference type="Pfam" id="PF02362">
    <property type="entry name" value="B3"/>
    <property type="match status" value="1"/>
</dbReference>
<gene>
    <name evidence="7" type="ORF">KIW84_054992</name>
</gene>
<evidence type="ECO:0000256" key="2">
    <source>
        <dbReference type="ARBA" id="ARBA00023015"/>
    </source>
</evidence>
<dbReference type="PROSITE" id="PS50863">
    <property type="entry name" value="B3"/>
    <property type="match status" value="1"/>
</dbReference>
<name>A0A9D4WVR4_PEA</name>
<accession>A0A9D4WVR4</accession>
<keyword evidence="5" id="KW-0539">Nucleus</keyword>
<keyword evidence="3" id="KW-0238">DNA-binding</keyword>
<dbReference type="Gene3D" id="2.40.330.10">
    <property type="entry name" value="DNA-binding pseudobarrel domain"/>
    <property type="match status" value="1"/>
</dbReference>
<dbReference type="GO" id="GO:0003677">
    <property type="term" value="F:DNA binding"/>
    <property type="evidence" value="ECO:0007669"/>
    <property type="project" value="UniProtKB-KW"/>
</dbReference>
<dbReference type="AlphaFoldDB" id="A0A9D4WVR4"/>
<proteinExistence type="predicted"/>
<dbReference type="Gramene" id="Psat5g192160.1">
    <property type="protein sequence ID" value="Psat5g192160.1.cds"/>
    <property type="gene ID" value="Psat5g192160"/>
</dbReference>
<evidence type="ECO:0000313" key="8">
    <source>
        <dbReference type="Proteomes" id="UP001058974"/>
    </source>
</evidence>
<comment type="subcellular location">
    <subcellularLocation>
        <location evidence="1">Nucleus</location>
    </subcellularLocation>
</comment>
<organism evidence="7 8">
    <name type="scientific">Pisum sativum</name>
    <name type="common">Garden pea</name>
    <name type="synonym">Lathyrus oleraceus</name>
    <dbReference type="NCBI Taxonomy" id="3888"/>
    <lineage>
        <taxon>Eukaryota</taxon>
        <taxon>Viridiplantae</taxon>
        <taxon>Streptophyta</taxon>
        <taxon>Embryophyta</taxon>
        <taxon>Tracheophyta</taxon>
        <taxon>Spermatophyta</taxon>
        <taxon>Magnoliopsida</taxon>
        <taxon>eudicotyledons</taxon>
        <taxon>Gunneridae</taxon>
        <taxon>Pentapetalae</taxon>
        <taxon>rosids</taxon>
        <taxon>fabids</taxon>
        <taxon>Fabales</taxon>
        <taxon>Fabaceae</taxon>
        <taxon>Papilionoideae</taxon>
        <taxon>50 kb inversion clade</taxon>
        <taxon>NPAAA clade</taxon>
        <taxon>Hologalegina</taxon>
        <taxon>IRL clade</taxon>
        <taxon>Fabeae</taxon>
        <taxon>Lathyrus</taxon>
    </lineage>
</organism>
<evidence type="ECO:0000256" key="5">
    <source>
        <dbReference type="ARBA" id="ARBA00023242"/>
    </source>
</evidence>
<evidence type="ECO:0000313" key="7">
    <source>
        <dbReference type="EMBL" id="KAI5409391.1"/>
    </source>
</evidence>
<reference evidence="7 8" key="1">
    <citation type="journal article" date="2022" name="Nat. Genet.">
        <title>Improved pea reference genome and pan-genome highlight genomic features and evolutionary characteristics.</title>
        <authorList>
            <person name="Yang T."/>
            <person name="Liu R."/>
            <person name="Luo Y."/>
            <person name="Hu S."/>
            <person name="Wang D."/>
            <person name="Wang C."/>
            <person name="Pandey M.K."/>
            <person name="Ge S."/>
            <person name="Xu Q."/>
            <person name="Li N."/>
            <person name="Li G."/>
            <person name="Huang Y."/>
            <person name="Saxena R.K."/>
            <person name="Ji Y."/>
            <person name="Li M."/>
            <person name="Yan X."/>
            <person name="He Y."/>
            <person name="Liu Y."/>
            <person name="Wang X."/>
            <person name="Xiang C."/>
            <person name="Varshney R.K."/>
            <person name="Ding H."/>
            <person name="Gao S."/>
            <person name="Zong X."/>
        </authorList>
    </citation>
    <scope>NUCLEOTIDE SEQUENCE [LARGE SCALE GENOMIC DNA]</scope>
    <source>
        <strain evidence="7 8">cv. Zhongwan 6</strain>
    </source>
</reference>
<comment type="caution">
    <text evidence="7">The sequence shown here is derived from an EMBL/GenBank/DDBJ whole genome shotgun (WGS) entry which is preliminary data.</text>
</comment>
<dbReference type="InterPro" id="IPR003340">
    <property type="entry name" value="B3_DNA-bd"/>
</dbReference>
<sequence length="145" mass="16517">MVVMKSANDFDNMQNGISDSERHVAVEEFESQSVDVDCGNDDIEFVWEREITSPVKATRNVLNIPRKAAEGCVTRSTGTKVNIIDVDNGNWYGSELHSAKRKKDEKFVGKGWYEFEKEKQLRKGDVLGFTFDPSEGFLYVEKKNN</sequence>
<keyword evidence="2" id="KW-0805">Transcription regulation</keyword>
<evidence type="ECO:0000256" key="4">
    <source>
        <dbReference type="ARBA" id="ARBA00023163"/>
    </source>
</evidence>
<keyword evidence="8" id="KW-1185">Reference proteome</keyword>
<dbReference type="SMART" id="SM01019">
    <property type="entry name" value="B3"/>
    <property type="match status" value="1"/>
</dbReference>
<protein>
    <recommendedName>
        <fullName evidence="6">TF-B3 domain-containing protein</fullName>
    </recommendedName>
</protein>
<dbReference type="SUPFAM" id="SSF101936">
    <property type="entry name" value="DNA-binding pseudobarrel domain"/>
    <property type="match status" value="1"/>
</dbReference>